<protein>
    <submittedName>
        <fullName evidence="1">Uncharacterized protein</fullName>
    </submittedName>
</protein>
<gene>
    <name evidence="1" type="ORF">Pla133_45970</name>
</gene>
<name>A0A518BR71_9BACT</name>
<organism evidence="1 2">
    <name type="scientific">Engelhardtia mirabilis</name>
    <dbReference type="NCBI Taxonomy" id="2528011"/>
    <lineage>
        <taxon>Bacteria</taxon>
        <taxon>Pseudomonadati</taxon>
        <taxon>Planctomycetota</taxon>
        <taxon>Planctomycetia</taxon>
        <taxon>Planctomycetia incertae sedis</taxon>
        <taxon>Engelhardtia</taxon>
    </lineage>
</organism>
<evidence type="ECO:0000313" key="1">
    <source>
        <dbReference type="EMBL" id="QDU69477.1"/>
    </source>
</evidence>
<proteinExistence type="predicted"/>
<keyword evidence="2" id="KW-1185">Reference proteome</keyword>
<dbReference type="EMBL" id="CP036287">
    <property type="protein sequence ID" value="QDU69477.1"/>
    <property type="molecule type" value="Genomic_DNA"/>
</dbReference>
<accession>A0A518BR71</accession>
<evidence type="ECO:0000313" key="2">
    <source>
        <dbReference type="Proteomes" id="UP000316921"/>
    </source>
</evidence>
<dbReference type="KEGG" id="pbap:Pla133_45970"/>
<dbReference type="Proteomes" id="UP000316921">
    <property type="component" value="Chromosome"/>
</dbReference>
<dbReference type="RefSeq" id="WP_145069401.1">
    <property type="nucleotide sequence ID" value="NZ_CP036287.1"/>
</dbReference>
<reference evidence="1 2" key="1">
    <citation type="submission" date="2019-02" db="EMBL/GenBank/DDBJ databases">
        <title>Deep-cultivation of Planctomycetes and their phenomic and genomic characterization uncovers novel biology.</title>
        <authorList>
            <person name="Wiegand S."/>
            <person name="Jogler M."/>
            <person name="Boedeker C."/>
            <person name="Pinto D."/>
            <person name="Vollmers J."/>
            <person name="Rivas-Marin E."/>
            <person name="Kohn T."/>
            <person name="Peeters S.H."/>
            <person name="Heuer A."/>
            <person name="Rast P."/>
            <person name="Oberbeckmann S."/>
            <person name="Bunk B."/>
            <person name="Jeske O."/>
            <person name="Meyerdierks A."/>
            <person name="Storesund J.E."/>
            <person name="Kallscheuer N."/>
            <person name="Luecker S."/>
            <person name="Lage O.M."/>
            <person name="Pohl T."/>
            <person name="Merkel B.J."/>
            <person name="Hornburger P."/>
            <person name="Mueller R.-W."/>
            <person name="Bruemmer F."/>
            <person name="Labrenz M."/>
            <person name="Spormann A.M."/>
            <person name="Op den Camp H."/>
            <person name="Overmann J."/>
            <person name="Amann R."/>
            <person name="Jetten M.S.M."/>
            <person name="Mascher T."/>
            <person name="Medema M.H."/>
            <person name="Devos D.P."/>
            <person name="Kaster A.-K."/>
            <person name="Ovreas L."/>
            <person name="Rohde M."/>
            <person name="Galperin M.Y."/>
            <person name="Jogler C."/>
        </authorList>
    </citation>
    <scope>NUCLEOTIDE SEQUENCE [LARGE SCALE GENOMIC DNA]</scope>
    <source>
        <strain evidence="1 2">Pla133</strain>
    </source>
</reference>
<sequence length="234" mass="24908">MKRALLLLFVVGLGVLVVLGAIVLARQATTVSIDLGPVPPAGLTEAEAVLGPVKASTSISVSRGGPLGDDLVSTWSWREPGGEWRPIEFEGLCYFDADPSAPYVDRSEFTGVRDGRIVVEASYMAAPVEGGAVNSSLLMCEVDGALAVTPWHEVVNGVEPGSQWHVDFLGEPWVLPRELGLPPLSEADFSSKAAGSVDQGVVEAEVLLKLKDRRRPELESVFEFRVQVESVGGS</sequence>
<dbReference type="AlphaFoldDB" id="A0A518BR71"/>